<keyword evidence="7 10" id="KW-0255">Endonuclease</keyword>
<comment type="cofactor">
    <cofactor evidence="10">
        <name>Mg(2+)</name>
        <dbReference type="ChEBI" id="CHEBI:18420"/>
    </cofactor>
</comment>
<keyword evidence="9 10" id="KW-0694">RNA-binding</keyword>
<evidence type="ECO:0000259" key="12">
    <source>
        <dbReference type="PROSITE" id="PS50142"/>
    </source>
</evidence>
<comment type="similarity">
    <text evidence="2">Belongs to the ribonuclease III family.</text>
</comment>
<dbReference type="NCBIfam" id="TIGR02191">
    <property type="entry name" value="RNaseIII"/>
    <property type="match status" value="1"/>
</dbReference>
<dbReference type="FunFam" id="1.10.1520.10:FF:000001">
    <property type="entry name" value="Ribonuclease 3"/>
    <property type="match status" value="1"/>
</dbReference>
<dbReference type="Pfam" id="PF14622">
    <property type="entry name" value="Ribonucleas_3_3"/>
    <property type="match status" value="1"/>
</dbReference>
<dbReference type="PROSITE" id="PS50142">
    <property type="entry name" value="RNASE_3_2"/>
    <property type="match status" value="1"/>
</dbReference>
<dbReference type="GO" id="GO:0004525">
    <property type="term" value="F:ribonuclease III activity"/>
    <property type="evidence" value="ECO:0007669"/>
    <property type="project" value="UniProtKB-UniRule"/>
</dbReference>
<dbReference type="GO" id="GO:0005737">
    <property type="term" value="C:cytoplasm"/>
    <property type="evidence" value="ECO:0007669"/>
    <property type="project" value="UniProtKB-SubCell"/>
</dbReference>
<comment type="caution">
    <text evidence="13">The sequence shown here is derived from an EMBL/GenBank/DDBJ whole genome shotgun (WGS) entry which is preliminary data.</text>
</comment>
<keyword evidence="5 10" id="KW-0819">tRNA processing</keyword>
<dbReference type="CDD" id="cd00593">
    <property type="entry name" value="RIBOc"/>
    <property type="match status" value="1"/>
</dbReference>
<feature type="active site" evidence="10">
    <location>
        <position position="43"/>
    </location>
</feature>
<dbReference type="PROSITE" id="PS00517">
    <property type="entry name" value="RNASE_3_1"/>
    <property type="match status" value="1"/>
</dbReference>
<accession>A0A520MEV3</accession>
<keyword evidence="10" id="KW-0963">Cytoplasm</keyword>
<dbReference type="HAMAP" id="MF_00104">
    <property type="entry name" value="RNase_III"/>
    <property type="match status" value="1"/>
</dbReference>
<dbReference type="Proteomes" id="UP000315782">
    <property type="component" value="Unassembled WGS sequence"/>
</dbReference>
<dbReference type="InterPro" id="IPR014720">
    <property type="entry name" value="dsRBD_dom"/>
</dbReference>
<comment type="subcellular location">
    <subcellularLocation>
        <location evidence="10">Cytoplasm</location>
    </subcellularLocation>
</comment>
<dbReference type="GO" id="GO:0008033">
    <property type="term" value="P:tRNA processing"/>
    <property type="evidence" value="ECO:0007669"/>
    <property type="project" value="UniProtKB-KW"/>
</dbReference>
<dbReference type="AlphaFoldDB" id="A0A520MEV3"/>
<evidence type="ECO:0000256" key="10">
    <source>
        <dbReference type="HAMAP-Rule" id="MF_00104"/>
    </source>
</evidence>
<comment type="catalytic activity">
    <reaction evidence="1 10">
        <text>Endonucleolytic cleavage to 5'-phosphomonoester.</text>
        <dbReference type="EC" id="3.1.26.3"/>
    </reaction>
</comment>
<keyword evidence="4 10" id="KW-0507">mRNA processing</keyword>
<evidence type="ECO:0000256" key="1">
    <source>
        <dbReference type="ARBA" id="ARBA00000109"/>
    </source>
</evidence>
<comment type="subunit">
    <text evidence="10">Homodimer.</text>
</comment>
<proteinExistence type="inferred from homology"/>
<dbReference type="PROSITE" id="PS50137">
    <property type="entry name" value="DS_RBD"/>
    <property type="match status" value="1"/>
</dbReference>
<dbReference type="GO" id="GO:0046872">
    <property type="term" value="F:metal ion binding"/>
    <property type="evidence" value="ECO:0007669"/>
    <property type="project" value="UniProtKB-KW"/>
</dbReference>
<evidence type="ECO:0000256" key="7">
    <source>
        <dbReference type="ARBA" id="ARBA00022759"/>
    </source>
</evidence>
<dbReference type="EMBL" id="SHBI01000031">
    <property type="protein sequence ID" value="RZO19720.1"/>
    <property type="molecule type" value="Genomic_DNA"/>
</dbReference>
<name>A0A520MEV3_9GAMM</name>
<dbReference type="InterPro" id="IPR011907">
    <property type="entry name" value="RNase_III"/>
</dbReference>
<protein>
    <recommendedName>
        <fullName evidence="10">Ribonuclease 3</fullName>
        <ecNumber evidence="10">3.1.26.3</ecNumber>
    </recommendedName>
    <alternativeName>
        <fullName evidence="10">Ribonuclease III</fullName>
        <shortName evidence="10">RNase III</shortName>
    </alternativeName>
</protein>
<feature type="binding site" evidence="10">
    <location>
        <position position="39"/>
    </location>
    <ligand>
        <name>Mg(2+)</name>
        <dbReference type="ChEBI" id="CHEBI:18420"/>
    </ligand>
</feature>
<evidence type="ECO:0000256" key="2">
    <source>
        <dbReference type="ARBA" id="ARBA00010183"/>
    </source>
</evidence>
<dbReference type="SUPFAM" id="SSF69065">
    <property type="entry name" value="RNase III domain-like"/>
    <property type="match status" value="1"/>
</dbReference>
<keyword evidence="6 10" id="KW-0540">Nuclease</keyword>
<evidence type="ECO:0000256" key="6">
    <source>
        <dbReference type="ARBA" id="ARBA00022722"/>
    </source>
</evidence>
<keyword evidence="8 10" id="KW-0378">Hydrolase</keyword>
<evidence type="ECO:0000256" key="5">
    <source>
        <dbReference type="ARBA" id="ARBA00022694"/>
    </source>
</evidence>
<evidence type="ECO:0000256" key="8">
    <source>
        <dbReference type="ARBA" id="ARBA00022801"/>
    </source>
</evidence>
<dbReference type="SUPFAM" id="SSF54768">
    <property type="entry name" value="dsRNA-binding domain-like"/>
    <property type="match status" value="1"/>
</dbReference>
<dbReference type="GO" id="GO:0003725">
    <property type="term" value="F:double-stranded RNA binding"/>
    <property type="evidence" value="ECO:0007669"/>
    <property type="project" value="TreeGrafter"/>
</dbReference>
<feature type="domain" description="DRBM" evidence="11">
    <location>
        <begin position="153"/>
        <end position="217"/>
    </location>
</feature>
<dbReference type="SMART" id="SM00358">
    <property type="entry name" value="DSRM"/>
    <property type="match status" value="1"/>
</dbReference>
<comment type="function">
    <text evidence="10">Digests double-stranded RNA. Involved in the processing of primary rRNA transcript to yield the immediate precursors to the large and small rRNAs (23S and 16S). Processes some mRNAs, and tRNAs when they are encoded in the rRNA operon. Processes pre-crRNA and tracrRNA of type II CRISPR loci if present in the organism.</text>
</comment>
<dbReference type="SMART" id="SM00535">
    <property type="entry name" value="RIBOc"/>
    <property type="match status" value="1"/>
</dbReference>
<dbReference type="Pfam" id="PF00035">
    <property type="entry name" value="dsrm"/>
    <property type="match status" value="1"/>
</dbReference>
<dbReference type="Gene3D" id="1.10.1520.10">
    <property type="entry name" value="Ribonuclease III domain"/>
    <property type="match status" value="1"/>
</dbReference>
<gene>
    <name evidence="10" type="primary">rnc</name>
    <name evidence="13" type="ORF">EVA96_03580</name>
</gene>
<dbReference type="InterPro" id="IPR000999">
    <property type="entry name" value="RNase_III_dom"/>
</dbReference>
<evidence type="ECO:0000256" key="4">
    <source>
        <dbReference type="ARBA" id="ARBA00022664"/>
    </source>
</evidence>
<keyword evidence="10" id="KW-0460">Magnesium</keyword>
<dbReference type="PANTHER" id="PTHR11207:SF0">
    <property type="entry name" value="RIBONUCLEASE 3"/>
    <property type="match status" value="1"/>
</dbReference>
<evidence type="ECO:0000313" key="14">
    <source>
        <dbReference type="Proteomes" id="UP000315782"/>
    </source>
</evidence>
<dbReference type="PANTHER" id="PTHR11207">
    <property type="entry name" value="RIBONUCLEASE III"/>
    <property type="match status" value="1"/>
</dbReference>
<sequence>MSYNDLEKNISYKFKNIELLDQALTHKSYDNKLNNERLEFLGDSLLNAVVSQYLYQRFSNEKEGLLTRMRAQLVKAETLTQKAEDLRLQEHIKLSKGTANLSKDRKNSILEDAFEAVIGAIFIDSGWDITNSTVLNLFKKELAALSSDMTFKDSKTELQEYLQSIKLNPPDYVIKDLGKYGFNCSINFKDNIFNSTGTSKRSAETKAASLVLEFIKENNE</sequence>
<organism evidence="13 14">
    <name type="scientific">SAR86 cluster bacterium</name>
    <dbReference type="NCBI Taxonomy" id="2030880"/>
    <lineage>
        <taxon>Bacteria</taxon>
        <taxon>Pseudomonadati</taxon>
        <taxon>Pseudomonadota</taxon>
        <taxon>Gammaproteobacteria</taxon>
        <taxon>SAR86 cluster</taxon>
    </lineage>
</organism>
<feature type="binding site" evidence="10">
    <location>
        <position position="112"/>
    </location>
    <ligand>
        <name>Mg(2+)</name>
        <dbReference type="ChEBI" id="CHEBI:18420"/>
    </ligand>
</feature>
<feature type="domain" description="RNase III" evidence="12">
    <location>
        <begin position="3"/>
        <end position="126"/>
    </location>
</feature>
<dbReference type="Gene3D" id="3.30.160.20">
    <property type="match status" value="1"/>
</dbReference>
<keyword evidence="3 10" id="KW-0698">rRNA processing</keyword>
<dbReference type="EC" id="3.1.26.3" evidence="10"/>
<dbReference type="GO" id="GO:0019843">
    <property type="term" value="F:rRNA binding"/>
    <property type="evidence" value="ECO:0007669"/>
    <property type="project" value="UniProtKB-KW"/>
</dbReference>
<evidence type="ECO:0000313" key="13">
    <source>
        <dbReference type="EMBL" id="RZO19720.1"/>
    </source>
</evidence>
<evidence type="ECO:0000256" key="3">
    <source>
        <dbReference type="ARBA" id="ARBA00022552"/>
    </source>
</evidence>
<evidence type="ECO:0000256" key="9">
    <source>
        <dbReference type="ARBA" id="ARBA00022884"/>
    </source>
</evidence>
<keyword evidence="10" id="KW-0479">Metal-binding</keyword>
<evidence type="ECO:0000259" key="11">
    <source>
        <dbReference type="PROSITE" id="PS50137"/>
    </source>
</evidence>
<feature type="active site" evidence="10">
    <location>
        <position position="115"/>
    </location>
</feature>
<dbReference type="InterPro" id="IPR036389">
    <property type="entry name" value="RNase_III_sf"/>
</dbReference>
<keyword evidence="10" id="KW-0699">rRNA-binding</keyword>
<feature type="binding site" evidence="10">
    <location>
        <position position="115"/>
    </location>
    <ligand>
        <name>Mg(2+)</name>
        <dbReference type="ChEBI" id="CHEBI:18420"/>
    </ligand>
</feature>
<reference evidence="13 14" key="1">
    <citation type="submission" date="2019-02" db="EMBL/GenBank/DDBJ databases">
        <title>Prokaryotic population dynamics and viral predation in marine succession experiment using metagenomics: the confinement effect.</title>
        <authorList>
            <person name="Haro-Moreno J.M."/>
            <person name="Rodriguez-Valera F."/>
            <person name="Lopez-Perez M."/>
        </authorList>
    </citation>
    <scope>NUCLEOTIDE SEQUENCE [LARGE SCALE GENOMIC DNA]</scope>
    <source>
        <strain evidence="13">MED-G163</strain>
    </source>
</reference>
<dbReference type="GO" id="GO:0006364">
    <property type="term" value="P:rRNA processing"/>
    <property type="evidence" value="ECO:0007669"/>
    <property type="project" value="UniProtKB-UniRule"/>
</dbReference>
<dbReference type="GO" id="GO:0010468">
    <property type="term" value="P:regulation of gene expression"/>
    <property type="evidence" value="ECO:0007669"/>
    <property type="project" value="TreeGrafter"/>
</dbReference>
<dbReference type="GO" id="GO:0006397">
    <property type="term" value="P:mRNA processing"/>
    <property type="evidence" value="ECO:0007669"/>
    <property type="project" value="UniProtKB-UniRule"/>
</dbReference>